<dbReference type="GO" id="GO:0032259">
    <property type="term" value="P:methylation"/>
    <property type="evidence" value="ECO:0007669"/>
    <property type="project" value="UniProtKB-KW"/>
</dbReference>
<dbReference type="Proteomes" id="UP001157733">
    <property type="component" value="Chromosome"/>
</dbReference>
<evidence type="ECO:0000256" key="6">
    <source>
        <dbReference type="ARBA" id="ARBA00047422"/>
    </source>
</evidence>
<evidence type="ECO:0000313" key="9">
    <source>
        <dbReference type="EMBL" id="CAI2718935.1"/>
    </source>
</evidence>
<accession>A0ABM9HFB2</accession>
<evidence type="ECO:0000256" key="4">
    <source>
        <dbReference type="ARBA" id="ARBA00022691"/>
    </source>
</evidence>
<keyword evidence="2 7" id="KW-0489">Methyltransferase</keyword>
<keyword evidence="3 7" id="KW-0808">Transferase</keyword>
<keyword evidence="4 7" id="KW-0949">S-adenosyl-L-methionine</keyword>
<dbReference type="RefSeq" id="WP_282011802.1">
    <property type="nucleotide sequence ID" value="NZ_OX336137.1"/>
</dbReference>
<gene>
    <name evidence="9" type="ORF">NSPWAT_2079</name>
</gene>
<name>A0ABM9HFB2_9BACT</name>
<dbReference type="NCBIfam" id="TIGR00675">
    <property type="entry name" value="dcm"/>
    <property type="match status" value="1"/>
</dbReference>
<dbReference type="PANTHER" id="PTHR46098">
    <property type="entry name" value="TRNA (CYTOSINE(38)-C(5))-METHYLTRANSFERASE"/>
    <property type="match status" value="1"/>
</dbReference>
<feature type="active site" evidence="7">
    <location>
        <position position="78"/>
    </location>
</feature>
<dbReference type="PANTHER" id="PTHR46098:SF1">
    <property type="entry name" value="TRNA (CYTOSINE(38)-C(5))-METHYLTRANSFERASE"/>
    <property type="match status" value="1"/>
</dbReference>
<evidence type="ECO:0000313" key="10">
    <source>
        <dbReference type="Proteomes" id="UP001157733"/>
    </source>
</evidence>
<keyword evidence="10" id="KW-1185">Reference proteome</keyword>
<dbReference type="GO" id="GO:0003886">
    <property type="term" value="F:DNA (cytosine-5-)-methyltransferase activity"/>
    <property type="evidence" value="ECO:0007669"/>
    <property type="project" value="UniProtKB-EC"/>
</dbReference>
<dbReference type="Gene3D" id="3.90.120.10">
    <property type="entry name" value="DNA Methylase, subunit A, domain 2"/>
    <property type="match status" value="1"/>
</dbReference>
<evidence type="ECO:0000256" key="2">
    <source>
        <dbReference type="ARBA" id="ARBA00022603"/>
    </source>
</evidence>
<dbReference type="InterPro" id="IPR001525">
    <property type="entry name" value="C5_MeTfrase"/>
</dbReference>
<protein>
    <recommendedName>
        <fullName evidence="1">DNA (cytosine-5-)-methyltransferase</fullName>
        <ecNumber evidence="1">2.1.1.37</ecNumber>
    </recommendedName>
</protein>
<dbReference type="PROSITE" id="PS51679">
    <property type="entry name" value="SAM_MT_C5"/>
    <property type="match status" value="1"/>
</dbReference>
<evidence type="ECO:0000256" key="5">
    <source>
        <dbReference type="ARBA" id="ARBA00022747"/>
    </source>
</evidence>
<keyword evidence="5" id="KW-0680">Restriction system</keyword>
<evidence type="ECO:0000256" key="7">
    <source>
        <dbReference type="PROSITE-ProRule" id="PRU01016"/>
    </source>
</evidence>
<sequence length="385" mass="43828">MKKNKFHYYEFFAGGGMARLGLGKEWQSIFANDICKKKTQAYKINFPPGEEYICKDIRLLDSNELPGNPVMAWASFPCQDLSLAGTRMGLNGERSSTFWPFWKLMQKLDTENRSPEIIVLENVVGAITSHKGLDFQIIVRSLIEEGYMVGPLVVNSICFLPQSRPRLFIVAIKNNFPVGSGHISSTPIEAWHSKNLITAYNRLSLELKDKWVWWNLPEPAPMNKELHEFLEMDSEDIEWFPKEKTDHLINLMSAFNLKKIKEAQKSGLLKVGTIYRRTRVEKGIRFQRAEVRVDQISGCIRTPAGGSSRQILIFVEGKKIKARLFTPREVANLMGIPSRYNLPENYNQAYHLMGDGLVVPVVSWLDKKLLSPLAKLVVNNISKAA</sequence>
<evidence type="ECO:0000256" key="3">
    <source>
        <dbReference type="ARBA" id="ARBA00022679"/>
    </source>
</evidence>
<proteinExistence type="inferred from homology"/>
<comment type="catalytic activity">
    <reaction evidence="6">
        <text>a 2'-deoxycytidine in DNA + S-adenosyl-L-methionine = a 5-methyl-2'-deoxycytidine in DNA + S-adenosyl-L-homocysteine + H(+)</text>
        <dbReference type="Rhea" id="RHEA:13681"/>
        <dbReference type="Rhea" id="RHEA-COMP:11369"/>
        <dbReference type="Rhea" id="RHEA-COMP:11370"/>
        <dbReference type="ChEBI" id="CHEBI:15378"/>
        <dbReference type="ChEBI" id="CHEBI:57856"/>
        <dbReference type="ChEBI" id="CHEBI:59789"/>
        <dbReference type="ChEBI" id="CHEBI:85452"/>
        <dbReference type="ChEBI" id="CHEBI:85454"/>
        <dbReference type="EC" id="2.1.1.37"/>
    </reaction>
</comment>
<dbReference type="EMBL" id="OX336137">
    <property type="protein sequence ID" value="CAI2718935.1"/>
    <property type="molecule type" value="Genomic_DNA"/>
</dbReference>
<dbReference type="PRINTS" id="PR00105">
    <property type="entry name" value="C5METTRFRASE"/>
</dbReference>
<dbReference type="EC" id="2.1.1.37" evidence="1"/>
<evidence type="ECO:0000256" key="1">
    <source>
        <dbReference type="ARBA" id="ARBA00011975"/>
    </source>
</evidence>
<dbReference type="InterPro" id="IPR029063">
    <property type="entry name" value="SAM-dependent_MTases_sf"/>
</dbReference>
<comment type="similarity">
    <text evidence="7 8">Belongs to the class I-like SAM-binding methyltransferase superfamily. C5-methyltransferase family.</text>
</comment>
<dbReference type="InterPro" id="IPR050750">
    <property type="entry name" value="C5-MTase"/>
</dbReference>
<dbReference type="Pfam" id="PF00145">
    <property type="entry name" value="DNA_methylase"/>
    <property type="match status" value="1"/>
</dbReference>
<evidence type="ECO:0000256" key="8">
    <source>
        <dbReference type="RuleBase" id="RU000416"/>
    </source>
</evidence>
<dbReference type="Gene3D" id="3.40.50.150">
    <property type="entry name" value="Vaccinia Virus protein VP39"/>
    <property type="match status" value="1"/>
</dbReference>
<dbReference type="SUPFAM" id="SSF53335">
    <property type="entry name" value="S-adenosyl-L-methionine-dependent methyltransferases"/>
    <property type="match status" value="1"/>
</dbReference>
<organism evidence="9 10">
    <name type="scientific">Nitrospina watsonii</name>
    <dbReference type="NCBI Taxonomy" id="1323948"/>
    <lineage>
        <taxon>Bacteria</taxon>
        <taxon>Pseudomonadati</taxon>
        <taxon>Nitrospinota/Tectimicrobiota group</taxon>
        <taxon>Nitrospinota</taxon>
        <taxon>Nitrospinia</taxon>
        <taxon>Nitrospinales</taxon>
        <taxon>Nitrospinaceae</taxon>
        <taxon>Nitrospina</taxon>
    </lineage>
</organism>
<reference evidence="9 10" key="1">
    <citation type="submission" date="2022-09" db="EMBL/GenBank/DDBJ databases">
        <authorList>
            <person name="Kop L."/>
        </authorList>
    </citation>
    <scope>NUCLEOTIDE SEQUENCE [LARGE SCALE GENOMIC DNA]</scope>
    <source>
        <strain evidence="9 10">347</strain>
    </source>
</reference>